<dbReference type="EMBL" id="BAAAMR010000028">
    <property type="protein sequence ID" value="GAA2139552.1"/>
    <property type="molecule type" value="Genomic_DNA"/>
</dbReference>
<reference evidence="3" key="1">
    <citation type="journal article" date="2019" name="Int. J. Syst. Evol. Microbiol.">
        <title>The Global Catalogue of Microorganisms (GCM) 10K type strain sequencing project: providing services to taxonomists for standard genome sequencing and annotation.</title>
        <authorList>
            <consortium name="The Broad Institute Genomics Platform"/>
            <consortium name="The Broad Institute Genome Sequencing Center for Infectious Disease"/>
            <person name="Wu L."/>
            <person name="Ma J."/>
        </authorList>
    </citation>
    <scope>NUCLEOTIDE SEQUENCE [LARGE SCALE GENOMIC DNA]</scope>
    <source>
        <strain evidence="3">JCM 13850</strain>
    </source>
</reference>
<evidence type="ECO:0000313" key="2">
    <source>
        <dbReference type="EMBL" id="GAA2139552.1"/>
    </source>
</evidence>
<proteinExistence type="predicted"/>
<organism evidence="2 3">
    <name type="scientific">Actinomadura napierensis</name>
    <dbReference type="NCBI Taxonomy" id="267854"/>
    <lineage>
        <taxon>Bacteria</taxon>
        <taxon>Bacillati</taxon>
        <taxon>Actinomycetota</taxon>
        <taxon>Actinomycetes</taxon>
        <taxon>Streptosporangiales</taxon>
        <taxon>Thermomonosporaceae</taxon>
        <taxon>Actinomadura</taxon>
    </lineage>
</organism>
<evidence type="ECO:0000313" key="3">
    <source>
        <dbReference type="Proteomes" id="UP001501020"/>
    </source>
</evidence>
<protein>
    <recommendedName>
        <fullName evidence="1">SnoaL-like domain-containing protein</fullName>
    </recommendedName>
</protein>
<name>A0ABP5L2T6_9ACTN</name>
<dbReference type="InterPro" id="IPR032710">
    <property type="entry name" value="NTF2-like_dom_sf"/>
</dbReference>
<dbReference type="SUPFAM" id="SSF54427">
    <property type="entry name" value="NTF2-like"/>
    <property type="match status" value="1"/>
</dbReference>
<gene>
    <name evidence="2" type="ORF">GCM10009727_36040</name>
</gene>
<comment type="caution">
    <text evidence="2">The sequence shown here is derived from an EMBL/GenBank/DDBJ whole genome shotgun (WGS) entry which is preliminary data.</text>
</comment>
<feature type="domain" description="SnoaL-like" evidence="1">
    <location>
        <begin position="9"/>
        <end position="110"/>
    </location>
</feature>
<keyword evidence="3" id="KW-1185">Reference proteome</keyword>
<dbReference type="InterPro" id="IPR037401">
    <property type="entry name" value="SnoaL-like"/>
</dbReference>
<dbReference type="Gene3D" id="3.10.450.50">
    <property type="match status" value="1"/>
</dbReference>
<dbReference type="Pfam" id="PF12680">
    <property type="entry name" value="SnoaL_2"/>
    <property type="match status" value="1"/>
</dbReference>
<dbReference type="Proteomes" id="UP001501020">
    <property type="component" value="Unassembled WGS sequence"/>
</dbReference>
<sequence length="134" mass="15062">MLELRRRLLIARDMEGFADLFTDDAVIEVPFAGGGMPTRLAGRDAIREFSVRSGSLPVEISDLHVRHFHRTTDPEVVIVELTTVGRIVATGERFEVPCIQVFRIKDGRIALFRDYVDTGLLPDLTPTEDRRPAS</sequence>
<evidence type="ECO:0000259" key="1">
    <source>
        <dbReference type="Pfam" id="PF12680"/>
    </source>
</evidence>
<accession>A0ABP5L2T6</accession>